<accession>A0A553RCJ2</accession>
<keyword evidence="2" id="KW-1185">Reference proteome</keyword>
<dbReference type="STRING" id="623744.A0A553RCJ2"/>
<comment type="caution">
    <text evidence="1">The sequence shown here is derived from an EMBL/GenBank/DDBJ whole genome shotgun (WGS) entry which is preliminary data.</text>
</comment>
<dbReference type="AlphaFoldDB" id="A0A553RCJ2"/>
<organism evidence="1 2">
    <name type="scientific">Danionella cerebrum</name>
    <dbReference type="NCBI Taxonomy" id="2873325"/>
    <lineage>
        <taxon>Eukaryota</taxon>
        <taxon>Metazoa</taxon>
        <taxon>Chordata</taxon>
        <taxon>Craniata</taxon>
        <taxon>Vertebrata</taxon>
        <taxon>Euteleostomi</taxon>
        <taxon>Actinopterygii</taxon>
        <taxon>Neopterygii</taxon>
        <taxon>Teleostei</taxon>
        <taxon>Ostariophysi</taxon>
        <taxon>Cypriniformes</taxon>
        <taxon>Danionidae</taxon>
        <taxon>Danioninae</taxon>
        <taxon>Danionella</taxon>
    </lineage>
</organism>
<proteinExistence type="predicted"/>
<name>A0A553RCJ2_9TELE</name>
<gene>
    <name evidence="1" type="ORF">DNTS_004335</name>
</gene>
<reference evidence="1 2" key="1">
    <citation type="journal article" date="2019" name="Sci. Data">
        <title>Hybrid genome assembly and annotation of Danionella translucida.</title>
        <authorList>
            <person name="Kadobianskyi M."/>
            <person name="Schulze L."/>
            <person name="Schuelke M."/>
            <person name="Judkewitz B."/>
        </authorList>
    </citation>
    <scope>NUCLEOTIDE SEQUENCE [LARGE SCALE GENOMIC DNA]</scope>
    <source>
        <strain evidence="1 2">Bolton</strain>
    </source>
</reference>
<sequence length="255" mass="28871">MRAAETDSSSWPVGAALSYSIFVSRCRSAFSARGCQSTQRILHTEQDRFPDDQPGRVFFSLCPEKESRKKGPPLFDMVDYHAVNNQGQYSAGGQQLSYMEQENDWDRDLLLDPAWEKQQRKRRGCFEYYHVSRVSTVTTRLVVPPPARVSERAREAGSTCFTGASFTRRCSPSRSPSSLSLAPGYWQISGFKMAVALDFAAQKLKIAARMRFLCSRGKLRYGYTRGPRCWEECSLQGRVWVCACDFFSVTDGESL</sequence>
<dbReference type="Proteomes" id="UP000316079">
    <property type="component" value="Unassembled WGS sequence"/>
</dbReference>
<evidence type="ECO:0000313" key="2">
    <source>
        <dbReference type="Proteomes" id="UP000316079"/>
    </source>
</evidence>
<protein>
    <submittedName>
        <fullName evidence="1">Uncharacterized protein</fullName>
    </submittedName>
</protein>
<evidence type="ECO:0000313" key="1">
    <source>
        <dbReference type="EMBL" id="TRY99901.1"/>
    </source>
</evidence>
<dbReference type="EMBL" id="SRMA01025010">
    <property type="protein sequence ID" value="TRY99901.1"/>
    <property type="molecule type" value="Genomic_DNA"/>
</dbReference>
<dbReference type="OrthoDB" id="8955850at2759"/>